<protein>
    <submittedName>
        <fullName evidence="2">Transmembrane protein, putative</fullName>
    </submittedName>
</protein>
<dbReference type="InParanoid" id="I7M1J8"/>
<dbReference type="EMBL" id="GG662693">
    <property type="protein sequence ID" value="EAR96479.2"/>
    <property type="molecule type" value="Genomic_DNA"/>
</dbReference>
<feature type="transmembrane region" description="Helical" evidence="1">
    <location>
        <begin position="30"/>
        <end position="55"/>
    </location>
</feature>
<evidence type="ECO:0000256" key="1">
    <source>
        <dbReference type="SAM" id="Phobius"/>
    </source>
</evidence>
<accession>I7M1J8</accession>
<name>I7M1J8_TETTS</name>
<gene>
    <name evidence="2" type="ORF">TTHERM_00191470</name>
</gene>
<sequence>MLIKYIKHLDIFSQPFSFDTSKNQLRKRTIVGAFLSLSVITAALMYFIYLTYMFFTNQMDPKFRSQIFITNDDVSFQLQDNLFAFAFKRVDIGVYLREIEAKESKTYLTYRGQYIYRNGTDIRFFNVSITNCQDPALKGFNCFDFSSLSNYSIAVGNINNVFSDLLIYVYRCQDTDIQYHPMPENCADPQEIEDYINLVTGVVQFKLYTQQYNTTSKEFEINYKNFYRLTSGAQMQLFDFKVQKQITKINQGLLLQSESVYSSPISYEEFEGSFDFQNYVKTTGQKYFNMYVFEVDEAVMYTQIQFPSFPEVLTLCNSAISLLMCLGFFGRFMANKLIKQNLFVTILQNYYQGTLEQMLQNNQLKQPFMHSDQLDDFTEQKDLNYSEDNKSPVQVPCLNVNSRQLVFSSSINQQTELLQQNNDEIKENNHLTFQIHEKYQQSDLLQNQKFEQKALQLIECVNQEKAQVKQELPIKLKDLKISESLTDNFTNPISSPVGSNVDKLLKFQSVRKKRKNSNEQLKLKNTEIQGNYCKKKTLEPITTNVGNIGQKIKSLKSQQIQKKVDSILFRFKMKKSKGLDPQIMKSISEQVDNSIDFLKFYQEMIFIKKAIMMILSEEQFAALQLVGCSDRFLKLIANKDISKINEEKMNHFEKQFAISLFQDIQIQNAQQFLKNCLNQEQLLNEIDQRIYSSLM</sequence>
<keyword evidence="3" id="KW-1185">Reference proteome</keyword>
<dbReference type="Proteomes" id="UP000009168">
    <property type="component" value="Unassembled WGS sequence"/>
</dbReference>
<evidence type="ECO:0000313" key="2">
    <source>
        <dbReference type="EMBL" id="EAR96479.2"/>
    </source>
</evidence>
<keyword evidence="1" id="KW-1133">Transmembrane helix</keyword>
<keyword evidence="1 2" id="KW-0812">Transmembrane</keyword>
<reference evidence="3" key="1">
    <citation type="journal article" date="2006" name="PLoS Biol.">
        <title>Macronuclear genome sequence of the ciliate Tetrahymena thermophila, a model eukaryote.</title>
        <authorList>
            <person name="Eisen J.A."/>
            <person name="Coyne R.S."/>
            <person name="Wu M."/>
            <person name="Wu D."/>
            <person name="Thiagarajan M."/>
            <person name="Wortman J.R."/>
            <person name="Badger J.H."/>
            <person name="Ren Q."/>
            <person name="Amedeo P."/>
            <person name="Jones K.M."/>
            <person name="Tallon L.J."/>
            <person name="Delcher A.L."/>
            <person name="Salzberg S.L."/>
            <person name="Silva J.C."/>
            <person name="Haas B.J."/>
            <person name="Majoros W.H."/>
            <person name="Farzad M."/>
            <person name="Carlton J.M."/>
            <person name="Smith R.K. Jr."/>
            <person name="Garg J."/>
            <person name="Pearlman R.E."/>
            <person name="Karrer K.M."/>
            <person name="Sun L."/>
            <person name="Manning G."/>
            <person name="Elde N.C."/>
            <person name="Turkewitz A.P."/>
            <person name="Asai D.J."/>
            <person name="Wilkes D.E."/>
            <person name="Wang Y."/>
            <person name="Cai H."/>
            <person name="Collins K."/>
            <person name="Stewart B.A."/>
            <person name="Lee S.R."/>
            <person name="Wilamowska K."/>
            <person name="Weinberg Z."/>
            <person name="Ruzzo W.L."/>
            <person name="Wloga D."/>
            <person name="Gaertig J."/>
            <person name="Frankel J."/>
            <person name="Tsao C.-C."/>
            <person name="Gorovsky M.A."/>
            <person name="Keeling P.J."/>
            <person name="Waller R.F."/>
            <person name="Patron N.J."/>
            <person name="Cherry J.M."/>
            <person name="Stover N.A."/>
            <person name="Krieger C.J."/>
            <person name="del Toro C."/>
            <person name="Ryder H.F."/>
            <person name="Williamson S.C."/>
            <person name="Barbeau R.A."/>
            <person name="Hamilton E.P."/>
            <person name="Orias E."/>
        </authorList>
    </citation>
    <scope>NUCLEOTIDE SEQUENCE [LARGE SCALE GENOMIC DNA]</scope>
    <source>
        <strain evidence="3">SB210</strain>
    </source>
</reference>
<dbReference type="RefSeq" id="XP_001016724.2">
    <property type="nucleotide sequence ID" value="XM_001016724.2"/>
</dbReference>
<keyword evidence="1" id="KW-0472">Membrane</keyword>
<organism evidence="2 3">
    <name type="scientific">Tetrahymena thermophila (strain SB210)</name>
    <dbReference type="NCBI Taxonomy" id="312017"/>
    <lineage>
        <taxon>Eukaryota</taxon>
        <taxon>Sar</taxon>
        <taxon>Alveolata</taxon>
        <taxon>Ciliophora</taxon>
        <taxon>Intramacronucleata</taxon>
        <taxon>Oligohymenophorea</taxon>
        <taxon>Hymenostomatida</taxon>
        <taxon>Tetrahymenina</taxon>
        <taxon>Tetrahymenidae</taxon>
        <taxon>Tetrahymena</taxon>
    </lineage>
</organism>
<proteinExistence type="predicted"/>
<dbReference type="GeneID" id="7833520"/>
<dbReference type="AlphaFoldDB" id="I7M1J8"/>
<dbReference type="KEGG" id="tet:TTHERM_00191470"/>
<evidence type="ECO:0000313" key="3">
    <source>
        <dbReference type="Proteomes" id="UP000009168"/>
    </source>
</evidence>